<protein>
    <submittedName>
        <fullName evidence="1">Uncharacterized protein</fullName>
    </submittedName>
</protein>
<organism evidence="1 2">
    <name type="scientific">Candida theae</name>
    <dbReference type="NCBI Taxonomy" id="1198502"/>
    <lineage>
        <taxon>Eukaryota</taxon>
        <taxon>Fungi</taxon>
        <taxon>Dikarya</taxon>
        <taxon>Ascomycota</taxon>
        <taxon>Saccharomycotina</taxon>
        <taxon>Pichiomycetes</taxon>
        <taxon>Debaryomycetaceae</taxon>
        <taxon>Candida/Lodderomyces clade</taxon>
        <taxon>Candida</taxon>
    </lineage>
</organism>
<dbReference type="EMBL" id="JAIHNG010000062">
    <property type="protein sequence ID" value="KAI5963410.1"/>
    <property type="molecule type" value="Genomic_DNA"/>
</dbReference>
<dbReference type="RefSeq" id="XP_051610232.1">
    <property type="nucleotide sequence ID" value="XM_051750477.1"/>
</dbReference>
<reference evidence="1 2" key="1">
    <citation type="journal article" date="2022" name="DNA Res.">
        <title>Genome analysis of five recently described species of the CUG-Ser clade uncovers Candida theae as a new hybrid lineage with pathogenic potential in the Candida parapsilosis species complex.</title>
        <authorList>
            <person name="Mixao V."/>
            <person name="Del Olmo V."/>
            <person name="Hegedusova E."/>
            <person name="Saus E."/>
            <person name="Pryszcz L."/>
            <person name="Cillingova A."/>
            <person name="Nosek J."/>
            <person name="Gabaldon T."/>
        </authorList>
    </citation>
    <scope>NUCLEOTIDE SEQUENCE [LARGE SCALE GENOMIC DNA]</scope>
    <source>
        <strain evidence="1 2">CBS 12239</strain>
    </source>
</reference>
<sequence length="244" mass="27865">MDRLIKVLQQPEVKNDLDEAYIVRLSKDLKRVQEHTKQADRAIRSFDNSLEASASLEKRIIALYVSYGNIPYTPDKNDTIATAATSVTLEEMVEEKKKEVSKCSEENATTEFDFTTEIAELKKQRATLLSQIEELSHLINREFKSPLPAKINESLELQKTLFSYLKKVLIKYLAISDRVLGSVNTKDQVKEKVRVLCNFFEALLTGQWMTLPEGVSTVVEILMRDGVLLHRDNQVKLRGFDGEI</sequence>
<name>A0AAD5G026_9ASCO</name>
<dbReference type="AlphaFoldDB" id="A0AAD5G026"/>
<dbReference type="InterPro" id="IPR018486">
    <property type="entry name" value="Hemopexin_CS"/>
</dbReference>
<comment type="caution">
    <text evidence="1">The sequence shown here is derived from an EMBL/GenBank/DDBJ whole genome shotgun (WGS) entry which is preliminary data.</text>
</comment>
<evidence type="ECO:0000313" key="1">
    <source>
        <dbReference type="EMBL" id="KAI5963410.1"/>
    </source>
</evidence>
<dbReference type="PROSITE" id="PS00024">
    <property type="entry name" value="HEMOPEXIN"/>
    <property type="match status" value="1"/>
</dbReference>
<dbReference type="GeneID" id="76149347"/>
<accession>A0AAD5G026</accession>
<dbReference type="Proteomes" id="UP001204833">
    <property type="component" value="Unassembled WGS sequence"/>
</dbReference>
<keyword evidence="2" id="KW-1185">Reference proteome</keyword>
<gene>
    <name evidence="1" type="ORF">KGF57_001288</name>
</gene>
<proteinExistence type="predicted"/>
<evidence type="ECO:0000313" key="2">
    <source>
        <dbReference type="Proteomes" id="UP001204833"/>
    </source>
</evidence>